<dbReference type="Pfam" id="PF04972">
    <property type="entry name" value="BON"/>
    <property type="match status" value="1"/>
</dbReference>
<accession>I3YBX5</accession>
<dbReference type="PROSITE" id="PS50914">
    <property type="entry name" value="BON"/>
    <property type="match status" value="1"/>
</dbReference>
<dbReference type="KEGG" id="tvi:Thivi_2558"/>
<dbReference type="OrthoDB" id="5569442at2"/>
<dbReference type="Proteomes" id="UP000006062">
    <property type="component" value="Chromosome"/>
</dbReference>
<evidence type="ECO:0000313" key="3">
    <source>
        <dbReference type="Proteomes" id="UP000006062"/>
    </source>
</evidence>
<proteinExistence type="predicted"/>
<dbReference type="eggNOG" id="COG2823">
    <property type="taxonomic scope" value="Bacteria"/>
</dbReference>
<evidence type="ECO:0000313" key="2">
    <source>
        <dbReference type="EMBL" id="AFL74493.1"/>
    </source>
</evidence>
<feature type="domain" description="BON" evidence="1">
    <location>
        <begin position="77"/>
        <end position="144"/>
    </location>
</feature>
<dbReference type="RefSeq" id="WP_014778936.1">
    <property type="nucleotide sequence ID" value="NC_018012.1"/>
</dbReference>
<dbReference type="PANTHER" id="PTHR34606:SF16">
    <property type="entry name" value="BON DOMAIN-CONTAINING PROTEIN"/>
    <property type="match status" value="1"/>
</dbReference>
<keyword evidence="2" id="KW-0449">Lipoprotein</keyword>
<dbReference type="PANTHER" id="PTHR34606">
    <property type="entry name" value="BON DOMAIN-CONTAINING PROTEIN"/>
    <property type="match status" value="1"/>
</dbReference>
<name>I3YBX5_THIV6</name>
<evidence type="ECO:0000259" key="1">
    <source>
        <dbReference type="PROSITE" id="PS50914"/>
    </source>
</evidence>
<dbReference type="HOGENOM" id="CLU_121933_0_0_6"/>
<dbReference type="PROSITE" id="PS51257">
    <property type="entry name" value="PROKAR_LIPOPROTEIN"/>
    <property type="match status" value="1"/>
</dbReference>
<dbReference type="EMBL" id="CP003154">
    <property type="protein sequence ID" value="AFL74493.1"/>
    <property type="molecule type" value="Genomic_DNA"/>
</dbReference>
<dbReference type="Gene3D" id="3.30.1340.30">
    <property type="match status" value="1"/>
</dbReference>
<reference evidence="2 3" key="1">
    <citation type="submission" date="2012-06" db="EMBL/GenBank/DDBJ databases">
        <title>Complete sequence of Thiocystis violascens DSM 198.</title>
        <authorList>
            <consortium name="US DOE Joint Genome Institute"/>
            <person name="Lucas S."/>
            <person name="Han J."/>
            <person name="Lapidus A."/>
            <person name="Cheng J.-F."/>
            <person name="Goodwin L."/>
            <person name="Pitluck S."/>
            <person name="Peters L."/>
            <person name="Ovchinnikova G."/>
            <person name="Teshima H."/>
            <person name="Detter J.C."/>
            <person name="Han C."/>
            <person name="Tapia R."/>
            <person name="Land M."/>
            <person name="Hauser L."/>
            <person name="Kyrpides N."/>
            <person name="Ivanova N."/>
            <person name="Pagani I."/>
            <person name="Vogl K."/>
            <person name="Liu Z."/>
            <person name="Frigaard N.-U."/>
            <person name="Bryant D."/>
            <person name="Woyke T."/>
        </authorList>
    </citation>
    <scope>NUCLEOTIDE SEQUENCE [LARGE SCALE GENOMIC DNA]</scope>
    <source>
        <strain evidence="3">ATCC 17096 / DSM 198 / 6111</strain>
    </source>
</reference>
<sequence length="144" mass="15066">MKKDNDSQRIHFSKRAFSIALLSVTLGLAGLAGCEQEGPGEAAGKKVDQAAETAAVKYEDAKASMGEKAAQAEEYVDDSAITGKIKMGILGDPMLKVFQINVTTTNGVVMLSGVVDSQQSIGKALEIARNVPAVKSVENGLVVK</sequence>
<dbReference type="AlphaFoldDB" id="I3YBX5"/>
<dbReference type="STRING" id="765911.Thivi_2558"/>
<keyword evidence="3" id="KW-1185">Reference proteome</keyword>
<protein>
    <submittedName>
        <fullName evidence="2">Putative periplasmic or secreted lipoprotein</fullName>
    </submittedName>
</protein>
<gene>
    <name evidence="2" type="ordered locus">Thivi_2558</name>
</gene>
<dbReference type="InterPro" id="IPR051686">
    <property type="entry name" value="Lipoprotein_DolP"/>
</dbReference>
<organism evidence="2 3">
    <name type="scientific">Thiocystis violascens (strain ATCC 17096 / DSM 198 / 6111)</name>
    <name type="common">Chromatium violascens</name>
    <dbReference type="NCBI Taxonomy" id="765911"/>
    <lineage>
        <taxon>Bacteria</taxon>
        <taxon>Pseudomonadati</taxon>
        <taxon>Pseudomonadota</taxon>
        <taxon>Gammaproteobacteria</taxon>
        <taxon>Chromatiales</taxon>
        <taxon>Chromatiaceae</taxon>
        <taxon>Thiocystis</taxon>
    </lineage>
</organism>
<dbReference type="InterPro" id="IPR007055">
    <property type="entry name" value="BON_dom"/>
</dbReference>